<reference evidence="3 4" key="1">
    <citation type="journal article" date="2018" name="Mol. Biol. Evol.">
        <title>Broad Genomic Sampling Reveals a Smut Pathogenic Ancestry of the Fungal Clade Ustilaginomycotina.</title>
        <authorList>
            <person name="Kijpornyongpan T."/>
            <person name="Mondo S.J."/>
            <person name="Barry K."/>
            <person name="Sandor L."/>
            <person name="Lee J."/>
            <person name="Lipzen A."/>
            <person name="Pangilinan J."/>
            <person name="LaButti K."/>
            <person name="Hainaut M."/>
            <person name="Henrissat B."/>
            <person name="Grigoriev I.V."/>
            <person name="Spatafora J.W."/>
            <person name="Aime M.C."/>
        </authorList>
    </citation>
    <scope>NUCLEOTIDE SEQUENCE [LARGE SCALE GENOMIC DNA]</scope>
    <source>
        <strain evidence="3 4">MCA 4186</strain>
    </source>
</reference>
<evidence type="ECO:0000313" key="4">
    <source>
        <dbReference type="Proteomes" id="UP000245946"/>
    </source>
</evidence>
<feature type="compositionally biased region" description="Basic and acidic residues" evidence="1">
    <location>
        <begin position="233"/>
        <end position="245"/>
    </location>
</feature>
<feature type="compositionally biased region" description="Pro residues" evidence="1">
    <location>
        <begin position="413"/>
        <end position="424"/>
    </location>
</feature>
<feature type="region of interest" description="Disordered" evidence="1">
    <location>
        <begin position="271"/>
        <end position="360"/>
    </location>
</feature>
<feature type="compositionally biased region" description="Low complexity" evidence="1">
    <location>
        <begin position="400"/>
        <end position="412"/>
    </location>
</feature>
<feature type="region of interest" description="Disordered" evidence="1">
    <location>
        <begin position="220"/>
        <end position="253"/>
    </location>
</feature>
<protein>
    <submittedName>
        <fullName evidence="3">Uncharacterized protein</fullName>
    </submittedName>
</protein>
<feature type="compositionally biased region" description="Polar residues" evidence="1">
    <location>
        <begin position="328"/>
        <end position="352"/>
    </location>
</feature>
<keyword evidence="2" id="KW-0472">Membrane</keyword>
<evidence type="ECO:0000256" key="2">
    <source>
        <dbReference type="SAM" id="Phobius"/>
    </source>
</evidence>
<evidence type="ECO:0000313" key="3">
    <source>
        <dbReference type="EMBL" id="PWN96127.1"/>
    </source>
</evidence>
<proteinExistence type="predicted"/>
<name>A0A316Z2V5_9BASI</name>
<dbReference type="Gene3D" id="1.20.5.100">
    <property type="entry name" value="Cytochrome c1, transmembrane anchor, C-terminal"/>
    <property type="match status" value="1"/>
</dbReference>
<feature type="region of interest" description="Disordered" evidence="1">
    <location>
        <begin position="377"/>
        <end position="424"/>
    </location>
</feature>
<keyword evidence="4" id="KW-1185">Reference proteome</keyword>
<dbReference type="AlphaFoldDB" id="A0A316Z2V5"/>
<gene>
    <name evidence="3" type="ORF">FA09DRAFT_362424</name>
</gene>
<keyword evidence="2" id="KW-1133">Transmembrane helix</keyword>
<sequence>MARELDRRQQIASEAATTVSQIFNQNLTSSGILTATPYTTVVYEFPGALYPVPTDTRGIAALRSVLGDAAALSTYDGYLGTAYSVFNANKNAQYGSYALGRIRTSIAAQALEKSLASVFAISDSSSFSQEYFELFTQADPGWTSRYSLGVAVPSFLARPTSSVAPGAASSAAPEQQSSSSGGTIAGAVVGVLLGVAALAALLFFLRRRRRRNGAASRPFISRPHLMEGGGMSERLHSTDGRHEELPLQGGLRRPSLVSHASTMLADPFGKHLSEKSESTSMLPSSPPPPGTPKAASFLQPSHPLAAGAMRSASPGGSSAFSMPPDSPWRSSNMAPQPSVRSTDSYMQPASTASPPPGGLTWEAVPAHQVSDVVPLMVMDGGSPAPKPATPGSHPLMSAMSASSPDPCTTAPSATPPPPPPPKAK</sequence>
<dbReference type="Proteomes" id="UP000245946">
    <property type="component" value="Unassembled WGS sequence"/>
</dbReference>
<dbReference type="RefSeq" id="XP_025596406.1">
    <property type="nucleotide sequence ID" value="XM_025745470.1"/>
</dbReference>
<evidence type="ECO:0000256" key="1">
    <source>
        <dbReference type="SAM" id="MobiDB-lite"/>
    </source>
</evidence>
<keyword evidence="2" id="KW-0812">Transmembrane</keyword>
<dbReference type="EMBL" id="KZ819301">
    <property type="protein sequence ID" value="PWN96127.1"/>
    <property type="molecule type" value="Genomic_DNA"/>
</dbReference>
<dbReference type="GeneID" id="37273014"/>
<organism evidence="3 4">
    <name type="scientific">Tilletiopsis washingtonensis</name>
    <dbReference type="NCBI Taxonomy" id="58919"/>
    <lineage>
        <taxon>Eukaryota</taxon>
        <taxon>Fungi</taxon>
        <taxon>Dikarya</taxon>
        <taxon>Basidiomycota</taxon>
        <taxon>Ustilaginomycotina</taxon>
        <taxon>Exobasidiomycetes</taxon>
        <taxon>Entylomatales</taxon>
        <taxon>Entylomatales incertae sedis</taxon>
        <taxon>Tilletiopsis</taxon>
    </lineage>
</organism>
<feature type="transmembrane region" description="Helical" evidence="2">
    <location>
        <begin position="184"/>
        <end position="205"/>
    </location>
</feature>
<accession>A0A316Z2V5</accession>